<keyword evidence="1" id="KW-0472">Membrane</keyword>
<organism evidence="2 3">
    <name type="scientific">Natronocella acetinitrilica</name>
    <dbReference type="NCBI Taxonomy" id="414046"/>
    <lineage>
        <taxon>Bacteria</taxon>
        <taxon>Pseudomonadati</taxon>
        <taxon>Pseudomonadota</taxon>
        <taxon>Gammaproteobacteria</taxon>
        <taxon>Chromatiales</taxon>
        <taxon>Ectothiorhodospiraceae</taxon>
        <taxon>Natronocella</taxon>
    </lineage>
</organism>
<proteinExistence type="predicted"/>
<evidence type="ECO:0000313" key="3">
    <source>
        <dbReference type="Proteomes" id="UP001205843"/>
    </source>
</evidence>
<dbReference type="Proteomes" id="UP001205843">
    <property type="component" value="Unassembled WGS sequence"/>
</dbReference>
<keyword evidence="1" id="KW-1133">Transmembrane helix</keyword>
<keyword evidence="3" id="KW-1185">Reference proteome</keyword>
<dbReference type="AlphaFoldDB" id="A0AAE3KGP8"/>
<dbReference type="RefSeq" id="WP_253478928.1">
    <property type="nucleotide sequence ID" value="NZ_JALJXV010000006.1"/>
</dbReference>
<keyword evidence="1" id="KW-0812">Transmembrane</keyword>
<evidence type="ECO:0000313" key="2">
    <source>
        <dbReference type="EMBL" id="MCP1675457.1"/>
    </source>
</evidence>
<sequence length="104" mass="11013">MDPVDGEAPNTMFSNAVYWAGAGIFLALVAGKFYIWMRSGYFPMPTLGDGLAYFGYSYPGANDPADWHGLAAVGRWILSIPLMVAVAAAGLVAGFFAEVLEDAA</sequence>
<evidence type="ECO:0000256" key="1">
    <source>
        <dbReference type="SAM" id="Phobius"/>
    </source>
</evidence>
<feature type="transmembrane region" description="Helical" evidence="1">
    <location>
        <begin position="16"/>
        <end position="35"/>
    </location>
</feature>
<dbReference type="EMBL" id="JALJXV010000006">
    <property type="protein sequence ID" value="MCP1675457.1"/>
    <property type="molecule type" value="Genomic_DNA"/>
</dbReference>
<reference evidence="2" key="1">
    <citation type="submission" date="2022-03" db="EMBL/GenBank/DDBJ databases">
        <title>Genomic Encyclopedia of Type Strains, Phase III (KMG-III): the genomes of soil and plant-associated and newly described type strains.</title>
        <authorList>
            <person name="Whitman W."/>
        </authorList>
    </citation>
    <scope>NUCLEOTIDE SEQUENCE</scope>
    <source>
        <strain evidence="2">ANL 6-2</strain>
    </source>
</reference>
<protein>
    <submittedName>
        <fullName evidence="2">Uncharacterized protein</fullName>
    </submittedName>
</protein>
<feature type="transmembrane region" description="Helical" evidence="1">
    <location>
        <begin position="76"/>
        <end position="97"/>
    </location>
</feature>
<comment type="caution">
    <text evidence="2">The sequence shown here is derived from an EMBL/GenBank/DDBJ whole genome shotgun (WGS) entry which is preliminary data.</text>
</comment>
<gene>
    <name evidence="2" type="ORF">J2T57_002607</name>
</gene>
<name>A0AAE3KGP8_9GAMM</name>
<accession>A0AAE3KGP8</accession>